<proteinExistence type="predicted"/>
<dbReference type="Proteomes" id="UP000694044">
    <property type="component" value="Unassembled WGS sequence"/>
</dbReference>
<feature type="compositionally biased region" description="Basic and acidic residues" evidence="1">
    <location>
        <begin position="254"/>
        <end position="269"/>
    </location>
</feature>
<feature type="region of interest" description="Disordered" evidence="1">
    <location>
        <begin position="235"/>
        <end position="269"/>
    </location>
</feature>
<comment type="caution">
    <text evidence="2">The sequence shown here is derived from an EMBL/GenBank/DDBJ whole genome shotgun (WGS) entry which is preliminary data.</text>
</comment>
<sequence>MGSTWSSSGFLSSSPPPAQLQTKDVLALGEDGDLLLAREKLADAALRVGVEFVVARDIRRMQCGQFPSQRVTSLPRTLNGVVLCFWFIEADTFCASIYLHPAWTSCELLLRHEGALHVVSVGANGLQFVPFEERVASTMPHVHDRVAVRRLRYEARGESLSTALRELATQVASVAPVSWQTLLSPTARTNMPPRSPRQQPVDHEAVVDALKELPPLIRQLLKRVMGGLKLDTTRTASKSLDKQQTTESVSTSSPRDKTPHASKAEEHDAGAELRDAMEVLGAAEVTARLSAAFVAAVYEHVHVLDPIAASKSDPLLPAAFWSSCIGSERLVFSPPTAFGAEMALARPTAHASKQNTYSLAK</sequence>
<organism evidence="2 3">
    <name type="scientific">Phytophthora pseudosyringae</name>
    <dbReference type="NCBI Taxonomy" id="221518"/>
    <lineage>
        <taxon>Eukaryota</taxon>
        <taxon>Sar</taxon>
        <taxon>Stramenopiles</taxon>
        <taxon>Oomycota</taxon>
        <taxon>Peronosporomycetes</taxon>
        <taxon>Peronosporales</taxon>
        <taxon>Peronosporaceae</taxon>
        <taxon>Phytophthora</taxon>
    </lineage>
</organism>
<keyword evidence="3" id="KW-1185">Reference proteome</keyword>
<protein>
    <submittedName>
        <fullName evidence="2">Uncharacterized protein</fullName>
    </submittedName>
</protein>
<feature type="compositionally biased region" description="Polar residues" evidence="1">
    <location>
        <begin position="235"/>
        <end position="253"/>
    </location>
</feature>
<evidence type="ECO:0000313" key="2">
    <source>
        <dbReference type="EMBL" id="KAG7382455.1"/>
    </source>
</evidence>
<gene>
    <name evidence="2" type="ORF">PHYPSEUDO_004842</name>
</gene>
<dbReference type="EMBL" id="JAGDFM010000207">
    <property type="protein sequence ID" value="KAG7382455.1"/>
    <property type="molecule type" value="Genomic_DNA"/>
</dbReference>
<accession>A0A8T1VMA4</accession>
<dbReference type="OrthoDB" id="108137at2759"/>
<dbReference type="AlphaFoldDB" id="A0A8T1VMA4"/>
<evidence type="ECO:0000256" key="1">
    <source>
        <dbReference type="SAM" id="MobiDB-lite"/>
    </source>
</evidence>
<reference evidence="2" key="1">
    <citation type="submission" date="2021-02" db="EMBL/GenBank/DDBJ databases">
        <authorList>
            <person name="Palmer J.M."/>
        </authorList>
    </citation>
    <scope>NUCLEOTIDE SEQUENCE</scope>
    <source>
        <strain evidence="2">SCRP734</strain>
    </source>
</reference>
<name>A0A8T1VMA4_9STRA</name>
<evidence type="ECO:0000313" key="3">
    <source>
        <dbReference type="Proteomes" id="UP000694044"/>
    </source>
</evidence>